<comment type="caution">
    <text evidence="3">The sequence shown here is derived from an EMBL/GenBank/DDBJ whole genome shotgun (WGS) entry which is preliminary data.</text>
</comment>
<evidence type="ECO:0000256" key="1">
    <source>
        <dbReference type="SAM" id="MobiDB-lite"/>
    </source>
</evidence>
<dbReference type="PANTHER" id="PTHR24559">
    <property type="entry name" value="TRANSPOSON TY3-I GAG-POL POLYPROTEIN"/>
    <property type="match status" value="1"/>
</dbReference>
<dbReference type="Gene3D" id="3.10.10.10">
    <property type="entry name" value="HIV Type 1 Reverse Transcriptase, subunit A, domain 1"/>
    <property type="match status" value="1"/>
</dbReference>
<dbReference type="EMBL" id="BFEA01000057">
    <property type="protein sequence ID" value="GBG65039.1"/>
    <property type="molecule type" value="Genomic_DNA"/>
</dbReference>
<accession>A0A388K4U7</accession>
<dbReference type="AlphaFoldDB" id="A0A388K4U7"/>
<feature type="region of interest" description="Disordered" evidence="1">
    <location>
        <begin position="755"/>
        <end position="774"/>
    </location>
</feature>
<dbReference type="SUPFAM" id="SSF56672">
    <property type="entry name" value="DNA/RNA polymerases"/>
    <property type="match status" value="1"/>
</dbReference>
<evidence type="ECO:0000259" key="2">
    <source>
        <dbReference type="PROSITE" id="PS51320"/>
    </source>
</evidence>
<dbReference type="CDD" id="cd01647">
    <property type="entry name" value="RT_LTR"/>
    <property type="match status" value="1"/>
</dbReference>
<sequence>MVRDCPPVAVDFLGLAADGSNRESEGNGLSGGEGAVTAGGPRNAIPPMRVAVSSGNGGGAGLARGEPRGGRGWAHTKDYGVSRYGGGGEGEGGRVTTTARQGTPRANLVRLPSVPPPHDNDPSQPPARQGTLRVNLLHDNDPTPPLPFFAKHWLPHPISESKFNGGVSAGSDKEIASAVAVAAAAAGGGGGGGDNMDRDCCMEDDRDEEREDRKRSFAAIGDRAGEKPLEELTDVDIQQLTREECRKYLKQKGMRKPSWNKAHVTQQLLSLKTILPLTTDSKQEKEKDLEKEGGAKCNTAMSKTKNSMPLPPMLFGNTIKRRAVLASNLEQRPIPPTMDAATYRPNGVAILCATNSDRPSYACTVRAETDVRDLQNARVAAGSMYGVPVLNTGPTPSVDGEEMCKPGDPLLSLSMRANNDSGCLRASQASEDHSNIPTPRSIPRQPSPPRVVQAPAPPPLPPPRSAAMVATAAPPKTPPSVATPLPTATAPACPALVQLPIAVSSSLAHMAAPPRASSMSAQEGRQRVAQLTIFYDGVVNVYDRVPADKAKAIMVLAGASTWSASSLVPSDMALSVPSCAEGGVAMSNPGGNGNGVAVSKGNVNPMQGHGTGTNPSHLPGVSSSCQLPLANLSTTTTMLLQQQQPANTRLAVPSQPQSGHMPGTSTIRIPAAMQPVPPVPAIPTAVNVKMHTLPSQEMQKVQARMMTQHSSVPRIQGMPMARLAAKVEKWPIDEVEGVASGGSESRKGDVAAMVANKGGTNKNNGFKKRRSRSFSEHPGIAVGRSWEKMALTQNEWQERMSNRQCLKCGTEGELMLRIDYRGLNFVTVKNVEQLQGCNRFFTKFDFCSGYHQIRVVTEDQPKTAFRSCFDDYEFTVMPFSLTNVPATFQMVMNDIFRDILEEYVLVYLDDILVYSRTLEDHLRHLREHDFYAKLSKCRFAQCKVDFLGHHVSDQGLRMDDEKITDIVEWPIDWDENLRKIARITTVFTPLTAEHRMHFTKVGSRDVPLMLSPGTESNGYPQERENWQFYMRKT</sequence>
<feature type="domain" description="Tify" evidence="2">
    <location>
        <begin position="524"/>
        <end position="559"/>
    </location>
</feature>
<evidence type="ECO:0000313" key="3">
    <source>
        <dbReference type="EMBL" id="GBG65039.1"/>
    </source>
</evidence>
<dbReference type="Gramene" id="GBG65039">
    <property type="protein sequence ID" value="GBG65039"/>
    <property type="gene ID" value="CBR_g49108"/>
</dbReference>
<dbReference type="SMART" id="SM00979">
    <property type="entry name" value="TIFY"/>
    <property type="match status" value="1"/>
</dbReference>
<dbReference type="InterPro" id="IPR053134">
    <property type="entry name" value="RNA-dir_DNA_polymerase"/>
</dbReference>
<dbReference type="InterPro" id="IPR000477">
    <property type="entry name" value="RT_dom"/>
</dbReference>
<dbReference type="InterPro" id="IPR043502">
    <property type="entry name" value="DNA/RNA_pol_sf"/>
</dbReference>
<organism evidence="3 4">
    <name type="scientific">Chara braunii</name>
    <name type="common">Braun's stonewort</name>
    <dbReference type="NCBI Taxonomy" id="69332"/>
    <lineage>
        <taxon>Eukaryota</taxon>
        <taxon>Viridiplantae</taxon>
        <taxon>Streptophyta</taxon>
        <taxon>Charophyceae</taxon>
        <taxon>Charales</taxon>
        <taxon>Characeae</taxon>
        <taxon>Chara</taxon>
    </lineage>
</organism>
<name>A0A388K4U7_CHABU</name>
<dbReference type="Pfam" id="PF06200">
    <property type="entry name" value="tify"/>
    <property type="match status" value="1"/>
</dbReference>
<feature type="region of interest" description="Disordered" evidence="1">
    <location>
        <begin position="422"/>
        <end position="481"/>
    </location>
</feature>
<proteinExistence type="predicted"/>
<gene>
    <name evidence="3" type="ORF">CBR_g49108</name>
</gene>
<dbReference type="Proteomes" id="UP000265515">
    <property type="component" value="Unassembled WGS sequence"/>
</dbReference>
<feature type="compositionally biased region" description="Pro residues" evidence="1">
    <location>
        <begin position="445"/>
        <end position="464"/>
    </location>
</feature>
<dbReference type="InterPro" id="IPR010399">
    <property type="entry name" value="Tify_dom"/>
</dbReference>
<dbReference type="PANTHER" id="PTHR24559:SF444">
    <property type="entry name" value="REVERSE TRANSCRIPTASE DOMAIN-CONTAINING PROTEIN"/>
    <property type="match status" value="1"/>
</dbReference>
<protein>
    <recommendedName>
        <fullName evidence="2">Tify domain-containing protein</fullName>
    </recommendedName>
</protein>
<evidence type="ECO:0000313" key="4">
    <source>
        <dbReference type="Proteomes" id="UP000265515"/>
    </source>
</evidence>
<feature type="region of interest" description="Disordered" evidence="1">
    <location>
        <begin position="16"/>
        <end position="129"/>
    </location>
</feature>
<keyword evidence="4" id="KW-1185">Reference proteome</keyword>
<dbReference type="Pfam" id="PF00078">
    <property type="entry name" value="RVT_1"/>
    <property type="match status" value="1"/>
</dbReference>
<dbReference type="PROSITE" id="PS51320">
    <property type="entry name" value="TIFY"/>
    <property type="match status" value="1"/>
</dbReference>
<feature type="compositionally biased region" description="Basic and acidic residues" evidence="1">
    <location>
        <begin position="65"/>
        <end position="80"/>
    </location>
</feature>
<dbReference type="OrthoDB" id="649989at2759"/>
<reference evidence="3 4" key="1">
    <citation type="journal article" date="2018" name="Cell">
        <title>The Chara Genome: Secondary Complexity and Implications for Plant Terrestrialization.</title>
        <authorList>
            <person name="Nishiyama T."/>
            <person name="Sakayama H."/>
            <person name="Vries J.D."/>
            <person name="Buschmann H."/>
            <person name="Saint-Marcoux D."/>
            <person name="Ullrich K.K."/>
            <person name="Haas F.B."/>
            <person name="Vanderstraeten L."/>
            <person name="Becker D."/>
            <person name="Lang D."/>
            <person name="Vosolsobe S."/>
            <person name="Rombauts S."/>
            <person name="Wilhelmsson P.K.I."/>
            <person name="Janitza P."/>
            <person name="Kern R."/>
            <person name="Heyl A."/>
            <person name="Rumpler F."/>
            <person name="Villalobos L.I.A.C."/>
            <person name="Clay J.M."/>
            <person name="Skokan R."/>
            <person name="Toyoda A."/>
            <person name="Suzuki Y."/>
            <person name="Kagoshima H."/>
            <person name="Schijlen E."/>
            <person name="Tajeshwar N."/>
            <person name="Catarino B."/>
            <person name="Hetherington A.J."/>
            <person name="Saltykova A."/>
            <person name="Bonnot C."/>
            <person name="Breuninger H."/>
            <person name="Symeonidi A."/>
            <person name="Radhakrishnan G.V."/>
            <person name="Van Nieuwerburgh F."/>
            <person name="Deforce D."/>
            <person name="Chang C."/>
            <person name="Karol K.G."/>
            <person name="Hedrich R."/>
            <person name="Ulvskov P."/>
            <person name="Glockner G."/>
            <person name="Delwiche C.F."/>
            <person name="Petrasek J."/>
            <person name="Van de Peer Y."/>
            <person name="Friml J."/>
            <person name="Beilby M."/>
            <person name="Dolan L."/>
            <person name="Kohara Y."/>
            <person name="Sugano S."/>
            <person name="Fujiyama A."/>
            <person name="Delaux P.-M."/>
            <person name="Quint M."/>
            <person name="TheiBen G."/>
            <person name="Hagemann M."/>
            <person name="Harholt J."/>
            <person name="Dunand C."/>
            <person name="Zachgo S."/>
            <person name="Langdale J."/>
            <person name="Maumus F."/>
            <person name="Straeten D.V.D."/>
            <person name="Gould S.B."/>
            <person name="Rensing S.A."/>
        </authorList>
    </citation>
    <scope>NUCLEOTIDE SEQUENCE [LARGE SCALE GENOMIC DNA]</scope>
    <source>
        <strain evidence="3 4">S276</strain>
    </source>
</reference>
<dbReference type="InterPro" id="IPR043128">
    <property type="entry name" value="Rev_trsase/Diguanyl_cyclase"/>
</dbReference>
<dbReference type="Gene3D" id="3.30.70.270">
    <property type="match status" value="1"/>
</dbReference>